<feature type="domain" description="AMP-binding enzyme C-terminal" evidence="6">
    <location>
        <begin position="454"/>
        <end position="530"/>
    </location>
</feature>
<dbReference type="InterPro" id="IPR042099">
    <property type="entry name" value="ANL_N_sf"/>
</dbReference>
<evidence type="ECO:0000256" key="2">
    <source>
        <dbReference type="ARBA" id="ARBA00006432"/>
    </source>
</evidence>
<dbReference type="Proteomes" id="UP000820818">
    <property type="component" value="Linkage Group LG10"/>
</dbReference>
<dbReference type="Gene3D" id="3.40.50.12780">
    <property type="entry name" value="N-terminal domain of ligase-like"/>
    <property type="match status" value="1"/>
</dbReference>
<dbReference type="PANTHER" id="PTHR24096">
    <property type="entry name" value="LONG-CHAIN-FATTY-ACID--COA LIGASE"/>
    <property type="match status" value="1"/>
</dbReference>
<evidence type="ECO:0000259" key="6">
    <source>
        <dbReference type="Pfam" id="PF13193"/>
    </source>
</evidence>
<evidence type="ECO:0000259" key="5">
    <source>
        <dbReference type="Pfam" id="PF00501"/>
    </source>
</evidence>
<comment type="caution">
    <text evidence="7">The sequence shown here is derived from an EMBL/GenBank/DDBJ whole genome shotgun (WGS) entry which is preliminary data.</text>
</comment>
<dbReference type="EMBL" id="WJBH02000010">
    <property type="protein sequence ID" value="KAI9552323.1"/>
    <property type="molecule type" value="Genomic_DNA"/>
</dbReference>
<protein>
    <submittedName>
        <fullName evidence="7">Uncharacterized protein</fullName>
    </submittedName>
</protein>
<dbReference type="AlphaFoldDB" id="A0AAD5KYH1"/>
<evidence type="ECO:0000256" key="4">
    <source>
        <dbReference type="ARBA" id="ARBA00023140"/>
    </source>
</evidence>
<accession>A0AAD5KYH1</accession>
<keyword evidence="4" id="KW-0576">Peroxisome</keyword>
<organism evidence="7 8">
    <name type="scientific">Daphnia sinensis</name>
    <dbReference type="NCBI Taxonomy" id="1820382"/>
    <lineage>
        <taxon>Eukaryota</taxon>
        <taxon>Metazoa</taxon>
        <taxon>Ecdysozoa</taxon>
        <taxon>Arthropoda</taxon>
        <taxon>Crustacea</taxon>
        <taxon>Branchiopoda</taxon>
        <taxon>Diplostraca</taxon>
        <taxon>Cladocera</taxon>
        <taxon>Anomopoda</taxon>
        <taxon>Daphniidae</taxon>
        <taxon>Daphnia</taxon>
        <taxon>Daphnia similis group</taxon>
    </lineage>
</organism>
<evidence type="ECO:0000313" key="7">
    <source>
        <dbReference type="EMBL" id="KAI9552323.1"/>
    </source>
</evidence>
<dbReference type="Pfam" id="PF13193">
    <property type="entry name" value="AMP-binding_C"/>
    <property type="match status" value="1"/>
</dbReference>
<dbReference type="SUPFAM" id="SSF56801">
    <property type="entry name" value="Acetyl-CoA synthetase-like"/>
    <property type="match status" value="1"/>
</dbReference>
<dbReference type="GO" id="GO:0016405">
    <property type="term" value="F:CoA-ligase activity"/>
    <property type="evidence" value="ECO:0007669"/>
    <property type="project" value="TreeGrafter"/>
</dbReference>
<gene>
    <name evidence="7" type="ORF">GHT06_022688</name>
</gene>
<feature type="domain" description="AMP-dependent synthetase/ligase" evidence="5">
    <location>
        <begin position="44"/>
        <end position="402"/>
    </location>
</feature>
<evidence type="ECO:0000256" key="3">
    <source>
        <dbReference type="ARBA" id="ARBA00022598"/>
    </source>
</evidence>
<keyword evidence="8" id="KW-1185">Reference proteome</keyword>
<dbReference type="InterPro" id="IPR025110">
    <property type="entry name" value="AMP-bd_C"/>
</dbReference>
<comment type="similarity">
    <text evidence="2">Belongs to the ATP-dependent AMP-binding enzyme family.</text>
</comment>
<dbReference type="InterPro" id="IPR045851">
    <property type="entry name" value="AMP-bd_C_sf"/>
</dbReference>
<dbReference type="InterPro" id="IPR000873">
    <property type="entry name" value="AMP-dep_synth/lig_dom"/>
</dbReference>
<name>A0AAD5KYH1_9CRUS</name>
<reference evidence="7 8" key="1">
    <citation type="submission" date="2022-05" db="EMBL/GenBank/DDBJ databases">
        <title>A multi-omics perspective on studying reproductive biology in Daphnia sinensis.</title>
        <authorList>
            <person name="Jia J."/>
        </authorList>
    </citation>
    <scope>NUCLEOTIDE SEQUENCE [LARGE SCALE GENOMIC DNA]</scope>
    <source>
        <strain evidence="7 8">WSL</strain>
    </source>
</reference>
<dbReference type="Gene3D" id="3.30.300.30">
    <property type="match status" value="1"/>
</dbReference>
<comment type="subcellular location">
    <subcellularLocation>
        <location evidence="1">Peroxisome</location>
    </subcellularLocation>
</comment>
<evidence type="ECO:0000313" key="8">
    <source>
        <dbReference type="Proteomes" id="UP000820818"/>
    </source>
</evidence>
<dbReference type="GO" id="GO:0005777">
    <property type="term" value="C:peroxisome"/>
    <property type="evidence" value="ECO:0007669"/>
    <property type="project" value="UniProtKB-SubCell"/>
</dbReference>
<dbReference type="FunFam" id="3.30.300.30:FF:000007">
    <property type="entry name" value="4-coumarate--CoA ligase 2"/>
    <property type="match status" value="1"/>
</dbReference>
<keyword evidence="3" id="KW-0436">Ligase</keyword>
<dbReference type="PANTHER" id="PTHR24096:SF149">
    <property type="entry name" value="AMP-BINDING DOMAIN-CONTAINING PROTEIN-RELATED"/>
    <property type="match status" value="1"/>
</dbReference>
<dbReference type="InterPro" id="IPR020845">
    <property type="entry name" value="AMP-binding_CS"/>
</dbReference>
<dbReference type="PROSITE" id="PS00455">
    <property type="entry name" value="AMP_BINDING"/>
    <property type="match status" value="1"/>
</dbReference>
<evidence type="ECO:0000256" key="1">
    <source>
        <dbReference type="ARBA" id="ARBA00004275"/>
    </source>
</evidence>
<sequence>MKTDPVLAYYTVSSRILTYPGEYDNVIPEDISLAEYILNEIEKFGDDISSTNSETKQNLTFSQIVNQTKALAAGLQIKFGVQPKENIAIVLPSCLEYPVAVLGVNYCGAAATLINPSQTISELKHAIKLTNPKVWIGTEEFSAKFNELFPNAAQRPPLIVLTNKAEHPSTWAGLLAFGQGKPVRRPTINSKEDTALILFSSGTTGVPKGVSLTHANYIAARRQNVELTKNIPKNPEDLNTVMLPLYHTFGISSIFDNMVRGLRFILVPHFTFKNMLEAIQEYRISIMSVVPAIATQLVKQPVEQHYDLSSLRLLFSGAAALSKEIQAGLVEKFGCFVFQGYGMTESTLRTHSNFIGSSRDGSIGTVMPFCESIVVDPDTNKALGPNEEGEICVRGPLIMKGYIGDEEATKHTIDSQGWLHTGDIGYYDEDGFFFITDRMKELIKYKGLQVSPTELEQILLTHPEIMEAAVASVPDEAAGELPRAYVVKLPGSALTEDDVAKFVADKVSPHKRLRGGVVFIKSIPKTATGKILRRELKLSSKL</sequence>
<proteinExistence type="inferred from homology"/>
<dbReference type="Pfam" id="PF00501">
    <property type="entry name" value="AMP-binding"/>
    <property type="match status" value="1"/>
</dbReference>